<evidence type="ECO:0000259" key="2">
    <source>
        <dbReference type="PROSITE" id="PS51704"/>
    </source>
</evidence>
<dbReference type="SUPFAM" id="SSF51695">
    <property type="entry name" value="PLC-like phosphodiesterases"/>
    <property type="match status" value="1"/>
</dbReference>
<organism evidence="3 4">
    <name type="scientific">Rothia santali</name>
    <dbReference type="NCBI Taxonomy" id="2949643"/>
    <lineage>
        <taxon>Bacteria</taxon>
        <taxon>Bacillati</taxon>
        <taxon>Actinomycetota</taxon>
        <taxon>Actinomycetes</taxon>
        <taxon>Micrococcales</taxon>
        <taxon>Micrococcaceae</taxon>
        <taxon>Rothia</taxon>
    </lineage>
</organism>
<dbReference type="GO" id="GO:0006629">
    <property type="term" value="P:lipid metabolic process"/>
    <property type="evidence" value="ECO:0007669"/>
    <property type="project" value="InterPro"/>
</dbReference>
<dbReference type="PROSITE" id="PS51704">
    <property type="entry name" value="GP_PDE"/>
    <property type="match status" value="1"/>
</dbReference>
<gene>
    <name evidence="3" type="ORF">NBM05_10755</name>
</gene>
<dbReference type="Pfam" id="PF03009">
    <property type="entry name" value="GDPD"/>
    <property type="match status" value="1"/>
</dbReference>
<dbReference type="InterPro" id="IPR030395">
    <property type="entry name" value="GP_PDE_dom"/>
</dbReference>
<feature type="domain" description="GP-PDE" evidence="2">
    <location>
        <begin position="2"/>
        <end position="266"/>
    </location>
</feature>
<dbReference type="InterPro" id="IPR017946">
    <property type="entry name" value="PLC-like_Pdiesterase_TIM-brl"/>
</dbReference>
<dbReference type="Proteomes" id="UP001139502">
    <property type="component" value="Unassembled WGS sequence"/>
</dbReference>
<dbReference type="Gene3D" id="3.20.20.190">
    <property type="entry name" value="Phosphatidylinositol (PI) phosphodiesterase"/>
    <property type="match status" value="1"/>
</dbReference>
<evidence type="ECO:0000313" key="4">
    <source>
        <dbReference type="Proteomes" id="UP001139502"/>
    </source>
</evidence>
<evidence type="ECO:0000313" key="3">
    <source>
        <dbReference type="EMBL" id="MCP3426465.1"/>
    </source>
</evidence>
<accession>A0A9X2HDV3</accession>
<comment type="caution">
    <text evidence="3">The sequence shown here is derived from an EMBL/GenBank/DDBJ whole genome shotgun (WGS) entry which is preliminary data.</text>
</comment>
<dbReference type="AlphaFoldDB" id="A0A9X2HDV3"/>
<dbReference type="PANTHER" id="PTHR46211:SF14">
    <property type="entry name" value="GLYCEROPHOSPHODIESTER PHOSPHODIESTERASE"/>
    <property type="match status" value="1"/>
</dbReference>
<sequence>MSQLVAHRGRSARAPENTLAAFEAALTADFEWIETDVDLLADGVPVLIHDSTLDRTTDGAGPVSAATSRSLRHRDAGSWFSADFAGERLPLLADLTDLMARTGLSANLELKLSHPTPERVERCLDAVVEELEGLAGASRSGEVGGGPGAPGPGAPAPEEGPGVVISSFDHALLAGLRERSAGAVLAPLFHAGELADGWRRAADAVGAQRIHPHHADLDPLLVETLLDAGLGISAWTVNAPERARLLSEWGVGSICTDGPEGMTPGAWEA</sequence>
<keyword evidence="4" id="KW-1185">Reference proteome</keyword>
<proteinExistence type="predicted"/>
<dbReference type="EMBL" id="JANAFB010000026">
    <property type="protein sequence ID" value="MCP3426465.1"/>
    <property type="molecule type" value="Genomic_DNA"/>
</dbReference>
<reference evidence="3" key="1">
    <citation type="submission" date="2022-06" db="EMBL/GenBank/DDBJ databases">
        <title>Rothia sp. isolated from sandalwood seedling.</title>
        <authorList>
            <person name="Tuikhar N."/>
            <person name="Kirdat K."/>
            <person name="Thorat V."/>
            <person name="Swetha P."/>
            <person name="Padma S."/>
            <person name="Sundararaj R."/>
            <person name="Yadav A."/>
        </authorList>
    </citation>
    <scope>NUCLEOTIDE SEQUENCE</scope>
    <source>
        <strain evidence="3">AR01</strain>
    </source>
</reference>
<dbReference type="RefSeq" id="WP_254167175.1">
    <property type="nucleotide sequence ID" value="NZ_JANAFB010000026.1"/>
</dbReference>
<feature type="region of interest" description="Disordered" evidence="1">
    <location>
        <begin position="136"/>
        <end position="161"/>
    </location>
</feature>
<dbReference type="PANTHER" id="PTHR46211">
    <property type="entry name" value="GLYCEROPHOSPHORYL DIESTER PHOSPHODIESTERASE"/>
    <property type="match status" value="1"/>
</dbReference>
<evidence type="ECO:0000256" key="1">
    <source>
        <dbReference type="SAM" id="MobiDB-lite"/>
    </source>
</evidence>
<name>A0A9X2HDV3_9MICC</name>
<protein>
    <recommendedName>
        <fullName evidence="2">GP-PDE domain-containing protein</fullName>
    </recommendedName>
</protein>
<dbReference type="GO" id="GO:0008081">
    <property type="term" value="F:phosphoric diester hydrolase activity"/>
    <property type="evidence" value="ECO:0007669"/>
    <property type="project" value="InterPro"/>
</dbReference>